<organism evidence="4 5">
    <name type="scientific">Diabrotica virgifera virgifera</name>
    <name type="common">western corn rootworm</name>
    <dbReference type="NCBI Taxonomy" id="50390"/>
    <lineage>
        <taxon>Eukaryota</taxon>
        <taxon>Metazoa</taxon>
        <taxon>Ecdysozoa</taxon>
        <taxon>Arthropoda</taxon>
        <taxon>Hexapoda</taxon>
        <taxon>Insecta</taxon>
        <taxon>Pterygota</taxon>
        <taxon>Neoptera</taxon>
        <taxon>Endopterygota</taxon>
        <taxon>Coleoptera</taxon>
        <taxon>Polyphaga</taxon>
        <taxon>Cucujiformia</taxon>
        <taxon>Chrysomeloidea</taxon>
        <taxon>Chrysomelidae</taxon>
        <taxon>Galerucinae</taxon>
        <taxon>Diabroticina</taxon>
        <taxon>Diabroticites</taxon>
        <taxon>Diabrotica</taxon>
    </lineage>
</organism>
<keyword evidence="3" id="KW-0732">Signal</keyword>
<keyword evidence="2" id="KW-1133">Transmembrane helix</keyword>
<feature type="chain" id="PRO_5046293714" evidence="3">
    <location>
        <begin position="22"/>
        <end position="742"/>
    </location>
</feature>
<keyword evidence="2" id="KW-0472">Membrane</keyword>
<keyword evidence="5" id="KW-1185">Reference proteome</keyword>
<evidence type="ECO:0000256" key="2">
    <source>
        <dbReference type="SAM" id="Phobius"/>
    </source>
</evidence>
<reference evidence="4" key="1">
    <citation type="submission" date="2025-05" db="UniProtKB">
        <authorList>
            <consortium name="EnsemblMetazoa"/>
        </authorList>
    </citation>
    <scope>IDENTIFICATION</scope>
</reference>
<feature type="region of interest" description="Disordered" evidence="1">
    <location>
        <begin position="368"/>
        <end position="395"/>
    </location>
</feature>
<evidence type="ECO:0000256" key="3">
    <source>
        <dbReference type="SAM" id="SignalP"/>
    </source>
</evidence>
<name>A0ABM5KC09_DIAVI</name>
<feature type="region of interest" description="Disordered" evidence="1">
    <location>
        <begin position="117"/>
        <end position="152"/>
    </location>
</feature>
<feature type="transmembrane region" description="Helical" evidence="2">
    <location>
        <begin position="650"/>
        <end position="672"/>
    </location>
</feature>
<feature type="compositionally biased region" description="Low complexity" evidence="1">
    <location>
        <begin position="129"/>
        <end position="141"/>
    </location>
</feature>
<dbReference type="RefSeq" id="XP_050507720.1">
    <property type="nucleotide sequence ID" value="XM_050651763.1"/>
</dbReference>
<evidence type="ECO:0000313" key="4">
    <source>
        <dbReference type="EnsemblMetazoa" id="XP_050507720.1"/>
    </source>
</evidence>
<evidence type="ECO:0000313" key="5">
    <source>
        <dbReference type="Proteomes" id="UP001652700"/>
    </source>
</evidence>
<dbReference type="Proteomes" id="UP001652700">
    <property type="component" value="Unplaced"/>
</dbReference>
<evidence type="ECO:0000256" key="1">
    <source>
        <dbReference type="SAM" id="MobiDB-lite"/>
    </source>
</evidence>
<feature type="region of interest" description="Disordered" evidence="1">
    <location>
        <begin position="59"/>
        <end position="93"/>
    </location>
</feature>
<dbReference type="GeneID" id="126885276"/>
<keyword evidence="2" id="KW-0812">Transmembrane</keyword>
<sequence>MTRCRYYIIFVLVIFISVIVGEDVSQEESFEDNNREVRELDQERWRVIDILPEGDADWIPKEDVQNPNQMKLKRRRLRKRKRRPPPADSSEEVQFVRRRVRPYRLEPWEDVNMEDMKPNIRRRLPPQYTSSEDTSDSVSEVQDSYNKEKPVEPVVEQKKFEQPVTLSSIQDLKNLLKQSGGQLSLSELLQQKNLSLSELLSGNEKAISALTERSKTTAFLLESTTEITVNNKYKRLPPSIGLRKDFNKNGAAEDTVADSLSERELMEAQRKRFAILQPKENKMYANIIKFDVITEPTTERRIFIPARTKQSEKHLPPLKENIEMESTDEPIISSPKLLASTTTTIKYSPSTIFVPSTTPRLIRARSKLPTTNAKLKLSTKQLSNDEKQRPPSLEFNKPIPIQISEITGLAFKNIKRNEQQAEKPTKISIDLDNHEHQSNVIPSTAHEPIHQETEINSGYQNETYVTAKQEIMEVMKDPESREKLSRILENRNMTLDELVEQRERGSSQRHLADIFHNNTREPEPKDEPHVGHINEDFFTNVIPTNRQGKSTQIKTPQMEATTQSATNESKTTFFKQKEAFPTVGLNFDKQETFPWKQLYPDLFPDSKEEVDDSSNEIHNKIQRIDLDDAYATHFTDEGFFINFPSGVKSALFVSLAIIALSIVVFLAILVVFRWMNKKNKSLNYCSSLTTKFRPPMLQGRPTTAIKTFMNETLGRKKNYYKSNLQSMSDEIWDANKQRKDSF</sequence>
<feature type="region of interest" description="Disordered" evidence="1">
    <location>
        <begin position="547"/>
        <end position="568"/>
    </location>
</feature>
<feature type="signal peptide" evidence="3">
    <location>
        <begin position="1"/>
        <end position="21"/>
    </location>
</feature>
<protein>
    <submittedName>
        <fullName evidence="4">Uncharacterized protein</fullName>
    </submittedName>
</protein>
<feature type="compositionally biased region" description="Polar residues" evidence="1">
    <location>
        <begin position="368"/>
        <end position="382"/>
    </location>
</feature>
<feature type="compositionally biased region" description="Basic residues" evidence="1">
    <location>
        <begin position="71"/>
        <end position="84"/>
    </location>
</feature>
<accession>A0ABM5KC09</accession>
<proteinExistence type="predicted"/>
<dbReference type="EnsemblMetazoa" id="XM_050651763.1">
    <property type="protein sequence ID" value="XP_050507720.1"/>
    <property type="gene ID" value="LOC126885276"/>
</dbReference>